<dbReference type="InterPro" id="IPR056826">
    <property type="entry name" value="Agd3_CE"/>
</dbReference>
<sequence length="691" mass="76003">MSWKSLLTLQLALLLSSISQARAAVTVNSTILVIARESNATFSGTSLLQGYGIPFSVLDLSQKGATLPTLNTSANAGNYGGIVINSLRDYSKSDDGHNILSDIQWQQLYAYQAAFGVRMVRLNAFPSAEFGTQSLSDNSVQVDQPVSITDVSAFSTANIVSGAQMSTAGTNHYPAKITNSSIAVEIAQFAAISGQAKGTAAVVNKIGNREQQVWFLQFATDFSSTSNLLSHAWIHWMTRGIYLGFRRIYLNTQVDDIFLETEIYKSNKNFRLVGADLDEHIAWTKDINSKMPAGSNYVIELGHNGNGNIEAATDTDSNNNSPICNPLEGVEYATQPDGFQEYIKPIGTGKSIWPTKFKNYTWSYECTQLDPLAVWFSKKSNLNAYFHISHTFTHEEETNATYSDVFKEISWNQAWLKQQGIDAGTNFSPNGIIPPSISGLHNGDALRAWVENGIRNVVGDNSRPVLMERPGRANDFWPLASNVQDNGYAGVTIMGRYSSSIYYNCDLPDCVTAEWIAIAGGKGNFQSLIDYEKSANMPHLLGLHWDPYMFHQANMRVSDTSSITVNGVTKKYSLLMAWTETMVNELTRLTTWPIITLKHDDLAVQWLARKARDQCIPNMSYQLSDNRKSITGIVVSAADTKCSTAIPVTFPGTVKNLVSATKEQVGSDPATLWITLGGAPQSYSFANEVVF</sequence>
<proteinExistence type="predicted"/>
<gene>
    <name evidence="5" type="ORF">G7Y89_g8665</name>
</gene>
<comment type="caution">
    <text evidence="5">The sequence shown here is derived from an EMBL/GenBank/DDBJ whole genome shotgun (WGS) entry which is preliminary data.</text>
</comment>
<evidence type="ECO:0008006" key="7">
    <source>
        <dbReference type="Google" id="ProtNLM"/>
    </source>
</evidence>
<organism evidence="5 6">
    <name type="scientific">Cudoniella acicularis</name>
    <dbReference type="NCBI Taxonomy" id="354080"/>
    <lineage>
        <taxon>Eukaryota</taxon>
        <taxon>Fungi</taxon>
        <taxon>Dikarya</taxon>
        <taxon>Ascomycota</taxon>
        <taxon>Pezizomycotina</taxon>
        <taxon>Leotiomycetes</taxon>
        <taxon>Helotiales</taxon>
        <taxon>Tricladiaceae</taxon>
        <taxon>Cudoniella</taxon>
    </lineage>
</organism>
<dbReference type="Pfam" id="PF25115">
    <property type="entry name" value="Agd3_CE"/>
    <property type="match status" value="1"/>
</dbReference>
<dbReference type="Pfam" id="PF25116">
    <property type="entry name" value="CBM87_Agd3"/>
    <property type="match status" value="1"/>
</dbReference>
<dbReference type="GO" id="GO:0005975">
    <property type="term" value="P:carbohydrate metabolic process"/>
    <property type="evidence" value="ECO:0007669"/>
    <property type="project" value="InterPro"/>
</dbReference>
<evidence type="ECO:0000259" key="2">
    <source>
        <dbReference type="Pfam" id="PF25115"/>
    </source>
</evidence>
<dbReference type="PANTHER" id="PTHR31002:SF34">
    <property type="entry name" value="CELL WALL PROTEIN CWP1-RELATED"/>
    <property type="match status" value="1"/>
</dbReference>
<dbReference type="SUPFAM" id="SSF88713">
    <property type="entry name" value="Glycoside hydrolase/deacetylase"/>
    <property type="match status" value="1"/>
</dbReference>
<dbReference type="InterPro" id="IPR050788">
    <property type="entry name" value="Yeast_SRP1/TIP1_CWP"/>
</dbReference>
<feature type="domain" description="Agd3 CBM87" evidence="3">
    <location>
        <begin position="27"/>
        <end position="236"/>
    </location>
</feature>
<dbReference type="PANTHER" id="PTHR31002">
    <property type="entry name" value="SERIPAUPERIN"/>
    <property type="match status" value="1"/>
</dbReference>
<feature type="signal peptide" evidence="1">
    <location>
        <begin position="1"/>
        <end position="23"/>
    </location>
</feature>
<dbReference type="Pfam" id="PF25117">
    <property type="entry name" value="Agd3_C"/>
    <property type="match status" value="1"/>
</dbReference>
<dbReference type="InterPro" id="IPR056827">
    <property type="entry name" value="CBM87_Agd3"/>
</dbReference>
<reference evidence="5 6" key="1">
    <citation type="submission" date="2020-03" db="EMBL/GenBank/DDBJ databases">
        <title>Draft Genome Sequence of Cudoniella acicularis.</title>
        <authorList>
            <person name="Buettner E."/>
            <person name="Kellner H."/>
        </authorList>
    </citation>
    <scope>NUCLEOTIDE SEQUENCE [LARGE SCALE GENOMIC DNA]</scope>
    <source>
        <strain evidence="5 6">DSM 108380</strain>
    </source>
</reference>
<evidence type="ECO:0000259" key="3">
    <source>
        <dbReference type="Pfam" id="PF25116"/>
    </source>
</evidence>
<dbReference type="AlphaFoldDB" id="A0A8H4W0W1"/>
<feature type="domain" description="Agd3 deacetylase" evidence="2">
    <location>
        <begin position="250"/>
        <end position="620"/>
    </location>
</feature>
<dbReference type="Proteomes" id="UP000566819">
    <property type="component" value="Unassembled WGS sequence"/>
</dbReference>
<feature type="chain" id="PRO_5034021751" description="Extracellular serine-rich protein" evidence="1">
    <location>
        <begin position="24"/>
        <end position="691"/>
    </location>
</feature>
<evidence type="ECO:0000313" key="6">
    <source>
        <dbReference type="Proteomes" id="UP000566819"/>
    </source>
</evidence>
<evidence type="ECO:0000256" key="1">
    <source>
        <dbReference type="SAM" id="SignalP"/>
    </source>
</evidence>
<keyword evidence="6" id="KW-1185">Reference proteome</keyword>
<keyword evidence="1" id="KW-0732">Signal</keyword>
<protein>
    <recommendedName>
        <fullName evidence="7">Extracellular serine-rich protein</fullName>
    </recommendedName>
</protein>
<name>A0A8H4W0W1_9HELO</name>
<dbReference type="InterPro" id="IPR011330">
    <property type="entry name" value="Glyco_hydro/deAcase_b/a-brl"/>
</dbReference>
<evidence type="ECO:0000259" key="4">
    <source>
        <dbReference type="Pfam" id="PF25117"/>
    </source>
</evidence>
<feature type="domain" description="Agd3 C-terminal" evidence="4">
    <location>
        <begin position="621"/>
        <end position="688"/>
    </location>
</feature>
<evidence type="ECO:0000313" key="5">
    <source>
        <dbReference type="EMBL" id="KAF4629487.1"/>
    </source>
</evidence>
<accession>A0A8H4W0W1</accession>
<dbReference type="InterPro" id="IPR056825">
    <property type="entry name" value="Agd3_C"/>
</dbReference>
<dbReference type="OrthoDB" id="2113314at2759"/>
<dbReference type="EMBL" id="JAAMPI010000671">
    <property type="protein sequence ID" value="KAF4629487.1"/>
    <property type="molecule type" value="Genomic_DNA"/>
</dbReference>